<dbReference type="GO" id="GO:0043240">
    <property type="term" value="C:Fanconi anaemia nuclear complex"/>
    <property type="evidence" value="ECO:0007669"/>
    <property type="project" value="InterPro"/>
</dbReference>
<dbReference type="InterPro" id="IPR039685">
    <property type="entry name" value="FANCE"/>
</dbReference>
<evidence type="ECO:0000313" key="3">
    <source>
        <dbReference type="Proteomes" id="UP000663760"/>
    </source>
</evidence>
<dbReference type="AlphaFoldDB" id="A0A7I8LG51"/>
<dbReference type="OrthoDB" id="2449818at2759"/>
<gene>
    <name evidence="2" type="ORF">SI8410_15019470</name>
</gene>
<keyword evidence="3" id="KW-1185">Reference proteome</keyword>
<name>A0A7I8LG51_SPIIN</name>
<reference evidence="2" key="1">
    <citation type="submission" date="2020-02" db="EMBL/GenBank/DDBJ databases">
        <authorList>
            <person name="Scholz U."/>
            <person name="Mascher M."/>
            <person name="Fiebig A."/>
        </authorList>
    </citation>
    <scope>NUCLEOTIDE SEQUENCE</scope>
</reference>
<dbReference type="Proteomes" id="UP000663760">
    <property type="component" value="Chromosome 15"/>
</dbReference>
<proteinExistence type="predicted"/>
<protein>
    <submittedName>
        <fullName evidence="2">Uncharacterized protein</fullName>
    </submittedName>
</protein>
<evidence type="ECO:0000256" key="1">
    <source>
        <dbReference type="SAM" id="MobiDB-lite"/>
    </source>
</evidence>
<dbReference type="Gene3D" id="1.25.40.480">
    <property type="match status" value="1"/>
</dbReference>
<evidence type="ECO:0000313" key="2">
    <source>
        <dbReference type="EMBL" id="CAA7408792.1"/>
    </source>
</evidence>
<organism evidence="2 3">
    <name type="scientific">Spirodela intermedia</name>
    <name type="common">Intermediate duckweed</name>
    <dbReference type="NCBI Taxonomy" id="51605"/>
    <lineage>
        <taxon>Eukaryota</taxon>
        <taxon>Viridiplantae</taxon>
        <taxon>Streptophyta</taxon>
        <taxon>Embryophyta</taxon>
        <taxon>Tracheophyta</taxon>
        <taxon>Spermatophyta</taxon>
        <taxon>Magnoliopsida</taxon>
        <taxon>Liliopsida</taxon>
        <taxon>Araceae</taxon>
        <taxon>Lemnoideae</taxon>
        <taxon>Spirodela</taxon>
    </lineage>
</organism>
<dbReference type="PANTHER" id="PTHR32094:SF5">
    <property type="entry name" value="FANCONI ANEMIA GROUP E PROTEIN"/>
    <property type="match status" value="1"/>
</dbReference>
<accession>A0A7I8LG51</accession>
<dbReference type="PANTHER" id="PTHR32094">
    <property type="entry name" value="FANCONI ANEMIA GROUP E PROTEIN"/>
    <property type="match status" value="1"/>
</dbReference>
<feature type="region of interest" description="Disordered" evidence="1">
    <location>
        <begin position="133"/>
        <end position="156"/>
    </location>
</feature>
<dbReference type="EMBL" id="LR746278">
    <property type="protein sequence ID" value="CAA7408792.1"/>
    <property type="molecule type" value="Genomic_DNA"/>
</dbReference>
<feature type="compositionally biased region" description="Acidic residues" evidence="1">
    <location>
        <begin position="144"/>
        <end position="156"/>
    </location>
</feature>
<sequence length="504" mass="55845">MERWVPLFQIFLHSPCPEGEASLWFQQQQQQQQQPPPGHHVTSAFLSLLEAPTAAVSRSTPSSSRRCVWMQTLPPAVQSQVLSFLAMESRRFCRRRLRSLARHILEDEASGARHNGEYSWVLAAARNLLDCVSPSHDPKAHEETGEEGGGEEMEEDFDSVPAWLSSVTAVESPLLPWLPLSLHQIHELGRRSRFAQEEEVEEKLTMEEEIEMSAGEQAGAHYPDLQILNPGTSERALSLKAKILTVASSSDALLMASEIQALCFSHGEAENQRPLEVLSLMEPWQAEDEMASVLLSHLSSSCSLGNPHASGLLLASVVLPKLMVLQSPASRVLLSTTVDFCKLHQVAATNALFLPLILLKEGINSHLCDLLSKIVRECLHPSHVSACCQKLLRGATLKEEIICLPSHQSLISDYPVWTESLFSLFQQILTRGVLLTPDAVDRLVSVVDDSASAHRKSLKFCNFLLCMISRCPRAVKCHKTSLMRTAERTDTFVTKSILSKLGSQ</sequence>
<dbReference type="GO" id="GO:0036297">
    <property type="term" value="P:interstrand cross-link repair"/>
    <property type="evidence" value="ECO:0007669"/>
    <property type="project" value="InterPro"/>
</dbReference>